<feature type="transmembrane region" description="Helical" evidence="1">
    <location>
        <begin position="111"/>
        <end position="129"/>
    </location>
</feature>
<evidence type="ECO:0008006" key="4">
    <source>
        <dbReference type="Google" id="ProtNLM"/>
    </source>
</evidence>
<sequence>MAASLALMLAIVLAPASDFVRGDEWAPGGIANRLYLTFGRGLWGVGCAFFSVCCFAEATGSISAFLSAGLWAPLARLTYGAYLTHPIVIKVLSGAATAFYDWSYVDLTSRWLLNSLLAYALAAGAFLLVEKPFMNLEAKLFERRMPK</sequence>
<keyword evidence="2" id="KW-0732">Signal</keyword>
<protein>
    <recommendedName>
        <fullName evidence="4">Acyltransferase 3 domain-containing protein</fullName>
    </recommendedName>
</protein>
<evidence type="ECO:0000256" key="2">
    <source>
        <dbReference type="SAM" id="SignalP"/>
    </source>
</evidence>
<dbReference type="EMBL" id="HBGU01053996">
    <property type="protein sequence ID" value="CAD9502390.1"/>
    <property type="molecule type" value="Transcribed_RNA"/>
</dbReference>
<evidence type="ECO:0000313" key="3">
    <source>
        <dbReference type="EMBL" id="CAD9502390.1"/>
    </source>
</evidence>
<organism evidence="3">
    <name type="scientific">Haptolina brevifila</name>
    <dbReference type="NCBI Taxonomy" id="156173"/>
    <lineage>
        <taxon>Eukaryota</taxon>
        <taxon>Haptista</taxon>
        <taxon>Haptophyta</taxon>
        <taxon>Prymnesiophyceae</taxon>
        <taxon>Prymnesiales</taxon>
        <taxon>Prymnesiaceae</taxon>
        <taxon>Haptolina</taxon>
    </lineage>
</organism>
<dbReference type="PANTHER" id="PTHR11161">
    <property type="entry name" value="O-ACYLTRANSFERASE"/>
    <property type="match status" value="1"/>
</dbReference>
<reference evidence="3" key="1">
    <citation type="submission" date="2021-01" db="EMBL/GenBank/DDBJ databases">
        <authorList>
            <person name="Corre E."/>
            <person name="Pelletier E."/>
            <person name="Niang G."/>
            <person name="Scheremetjew M."/>
            <person name="Finn R."/>
            <person name="Kale V."/>
            <person name="Holt S."/>
            <person name="Cochrane G."/>
            <person name="Meng A."/>
            <person name="Brown T."/>
            <person name="Cohen L."/>
        </authorList>
    </citation>
    <scope>NUCLEOTIDE SEQUENCE</scope>
    <source>
        <strain evidence="3">UTEX LB 985</strain>
    </source>
</reference>
<evidence type="ECO:0000256" key="1">
    <source>
        <dbReference type="SAM" id="Phobius"/>
    </source>
</evidence>
<keyword evidence="1" id="KW-1133">Transmembrane helix</keyword>
<proteinExistence type="predicted"/>
<keyword evidence="1" id="KW-0812">Transmembrane</keyword>
<gene>
    <name evidence="3" type="ORF">CBRE1094_LOCUS29524</name>
</gene>
<keyword evidence="1" id="KW-0472">Membrane</keyword>
<dbReference type="AlphaFoldDB" id="A0A7S2MU52"/>
<accession>A0A7S2MU52</accession>
<feature type="transmembrane region" description="Helical" evidence="1">
    <location>
        <begin position="79"/>
        <end position="99"/>
    </location>
</feature>
<feature type="signal peptide" evidence="2">
    <location>
        <begin position="1"/>
        <end position="22"/>
    </location>
</feature>
<dbReference type="PANTHER" id="PTHR11161:SF0">
    <property type="entry name" value="O-ACYLTRANSFERASE LIKE PROTEIN"/>
    <property type="match status" value="1"/>
</dbReference>
<name>A0A7S2MU52_9EUKA</name>
<feature type="transmembrane region" description="Helical" evidence="1">
    <location>
        <begin position="41"/>
        <end position="67"/>
    </location>
</feature>
<feature type="chain" id="PRO_5031227174" description="Acyltransferase 3 domain-containing protein" evidence="2">
    <location>
        <begin position="23"/>
        <end position="147"/>
    </location>
</feature>
<dbReference type="InterPro" id="IPR052728">
    <property type="entry name" value="O2_lipid_transport_reg"/>
</dbReference>